<reference evidence="2 3" key="1">
    <citation type="submission" date="2020-08" db="EMBL/GenBank/DDBJ databases">
        <title>Croceimicrobium hydrocarbonivorans gen. nov., sp. nov., a novel marine bacterium isolated from a bacterial consortium that degrades polyethylene terephthalate.</title>
        <authorList>
            <person name="Liu R."/>
        </authorList>
    </citation>
    <scope>NUCLEOTIDE SEQUENCE [LARGE SCALE GENOMIC DNA]</scope>
    <source>
        <strain evidence="2 3">A20-9</strain>
    </source>
</reference>
<accession>A0A7H0VG25</accession>
<feature type="signal peptide" evidence="1">
    <location>
        <begin position="1"/>
        <end position="20"/>
    </location>
</feature>
<protein>
    <recommendedName>
        <fullName evidence="4">Outer membrane protein beta-barrel domain-containing protein</fullName>
    </recommendedName>
</protein>
<organism evidence="2 3">
    <name type="scientific">Croceimicrobium hydrocarbonivorans</name>
    <dbReference type="NCBI Taxonomy" id="2761580"/>
    <lineage>
        <taxon>Bacteria</taxon>
        <taxon>Pseudomonadati</taxon>
        <taxon>Bacteroidota</taxon>
        <taxon>Flavobacteriia</taxon>
        <taxon>Flavobacteriales</taxon>
        <taxon>Owenweeksiaceae</taxon>
        <taxon>Croceimicrobium</taxon>
    </lineage>
</organism>
<dbReference type="KEGG" id="chyd:H4K34_02180"/>
<evidence type="ECO:0000313" key="3">
    <source>
        <dbReference type="Proteomes" id="UP000516305"/>
    </source>
</evidence>
<dbReference type="EMBL" id="CP060139">
    <property type="protein sequence ID" value="QNR24673.1"/>
    <property type="molecule type" value="Genomic_DNA"/>
</dbReference>
<name>A0A7H0VG25_9FLAO</name>
<proteinExistence type="predicted"/>
<dbReference type="AlphaFoldDB" id="A0A7H0VG25"/>
<dbReference type="RefSeq" id="WP_210759200.1">
    <property type="nucleotide sequence ID" value="NZ_CP060139.1"/>
</dbReference>
<feature type="chain" id="PRO_5028846293" description="Outer membrane protein beta-barrel domain-containing protein" evidence="1">
    <location>
        <begin position="21"/>
        <end position="266"/>
    </location>
</feature>
<evidence type="ECO:0000313" key="2">
    <source>
        <dbReference type="EMBL" id="QNR24673.1"/>
    </source>
</evidence>
<keyword evidence="3" id="KW-1185">Reference proteome</keyword>
<gene>
    <name evidence="2" type="ORF">H4K34_02180</name>
</gene>
<evidence type="ECO:0000256" key="1">
    <source>
        <dbReference type="SAM" id="SignalP"/>
    </source>
</evidence>
<evidence type="ECO:0008006" key="4">
    <source>
        <dbReference type="Google" id="ProtNLM"/>
    </source>
</evidence>
<sequence>MNIKLIRPGLFCLIVLLSQASIKAQVQESMTPSKIKSFGLSGAHLQLKEENLHPKVHGALAAGLNYQSIKWGNSLRLFRLDLGYARPKTYLEAVGYSVNARIQAQYQYLWSIKKANNWHYLSGAQALASYQINYYPNWDDSHLYWANQFNLGWASRLCYFTESKGSWILSSSLSVLSLYSRPDALRQYKIDDLSASGILSALHSNMNLGSLNRNLNLSLACEYRFKLSAKHAQSIGYRYCYQRSESDISRLFQSSVHSLSYNFYFL</sequence>
<dbReference type="Proteomes" id="UP000516305">
    <property type="component" value="Chromosome"/>
</dbReference>
<keyword evidence="1" id="KW-0732">Signal</keyword>